<dbReference type="InterPro" id="IPR003661">
    <property type="entry name" value="HisK_dim/P_dom"/>
</dbReference>
<evidence type="ECO:0000256" key="2">
    <source>
        <dbReference type="ARBA" id="ARBA00012438"/>
    </source>
</evidence>
<keyword evidence="4" id="KW-0808">Transferase</keyword>
<sequence>MKFADVHEFESQAHVQKVGAAICLADPIEQQHVLTAVSEMKISTTIFNAEAKELQRLKTFEFIVADQLVAQELVLLFEQDEVDGDGISPAIIAVIHQEPEHPSKSTQVDCNFDGFLNFPMSQTEISTQLSVIMYAHCAFAKRYSAAWRELHLNRRIFRSVTTGISVASATLPDLPLVYVNPAFEEMTGYSRAEVQGRNCRFLEGNERSQPGLAIVRDALSNRRKGVAILKNFRKDGTPFWNELSLSPISDDNGQLTHYVGIQTDVTKRVDLEMALRESEKLAAVGRLASSIAHEINNPLTSVMNLTFLAQGTECSQDTKDYLATADRELRRVKLITEQSLRFFRQSTKAQSTSPAKLLEPILDLYQSHASNAGVKTIVRERPSRSIVCMESEIRQVLSNLVGNAIYAMQEHGGQLFIRSRETREGNQGREGLVFTVADNGTGMSTETLSCIYKAFFTTKGIGGTGLGLWISCEIIERHRGNIKVRSSQRAGASGTVFQLFLPYQGIASQREIDDISRFS</sequence>
<dbReference type="Gene3D" id="3.30.450.20">
    <property type="entry name" value="PAS domain"/>
    <property type="match status" value="1"/>
</dbReference>
<dbReference type="eggNOG" id="COG4191">
    <property type="taxonomic scope" value="Bacteria"/>
</dbReference>
<dbReference type="InterPro" id="IPR000014">
    <property type="entry name" value="PAS"/>
</dbReference>
<evidence type="ECO:0000313" key="13">
    <source>
        <dbReference type="Proteomes" id="UP000007113"/>
    </source>
</evidence>
<dbReference type="InterPro" id="IPR000700">
    <property type="entry name" value="PAS-assoc_C"/>
</dbReference>
<keyword evidence="7" id="KW-0067">ATP-binding</keyword>
<dbReference type="SMART" id="SM00091">
    <property type="entry name" value="PAS"/>
    <property type="match status" value="1"/>
</dbReference>
<dbReference type="CDD" id="cd00082">
    <property type="entry name" value="HisKA"/>
    <property type="match status" value="1"/>
</dbReference>
<evidence type="ECO:0000256" key="3">
    <source>
        <dbReference type="ARBA" id="ARBA00022553"/>
    </source>
</evidence>
<dbReference type="HOGENOM" id="CLU_000445_114_39_0"/>
<dbReference type="Pfam" id="PF02518">
    <property type="entry name" value="HATPase_c"/>
    <property type="match status" value="1"/>
</dbReference>
<evidence type="ECO:0000256" key="8">
    <source>
        <dbReference type="ARBA" id="ARBA00023012"/>
    </source>
</evidence>
<dbReference type="PROSITE" id="PS50109">
    <property type="entry name" value="HIS_KIN"/>
    <property type="match status" value="1"/>
</dbReference>
<dbReference type="AlphaFoldDB" id="G8NP03"/>
<evidence type="ECO:0000259" key="9">
    <source>
        <dbReference type="PROSITE" id="PS50109"/>
    </source>
</evidence>
<dbReference type="SMART" id="SM00388">
    <property type="entry name" value="HisKA"/>
    <property type="match status" value="1"/>
</dbReference>
<dbReference type="GO" id="GO:0000155">
    <property type="term" value="F:phosphorelay sensor kinase activity"/>
    <property type="evidence" value="ECO:0007669"/>
    <property type="project" value="InterPro"/>
</dbReference>
<dbReference type="RefSeq" id="WP_014265984.1">
    <property type="nucleotide sequence ID" value="NC_016631.1"/>
</dbReference>
<keyword evidence="8" id="KW-0902">Two-component regulatory system</keyword>
<evidence type="ECO:0000313" key="12">
    <source>
        <dbReference type="EMBL" id="AEU37107.1"/>
    </source>
</evidence>
<dbReference type="STRING" id="682795.AciX8_2800"/>
<evidence type="ECO:0000256" key="4">
    <source>
        <dbReference type="ARBA" id="ARBA00022679"/>
    </source>
</evidence>
<evidence type="ECO:0000256" key="5">
    <source>
        <dbReference type="ARBA" id="ARBA00022741"/>
    </source>
</evidence>
<name>G8NP03_GRAMM</name>
<dbReference type="PROSITE" id="PS50112">
    <property type="entry name" value="PAS"/>
    <property type="match status" value="1"/>
</dbReference>
<comment type="catalytic activity">
    <reaction evidence="1">
        <text>ATP + protein L-histidine = ADP + protein N-phospho-L-histidine.</text>
        <dbReference type="EC" id="2.7.13.3"/>
    </reaction>
</comment>
<dbReference type="Pfam" id="PF00512">
    <property type="entry name" value="HisKA"/>
    <property type="match status" value="1"/>
</dbReference>
<dbReference type="InterPro" id="IPR005467">
    <property type="entry name" value="His_kinase_dom"/>
</dbReference>
<dbReference type="SUPFAM" id="SSF47384">
    <property type="entry name" value="Homodimeric domain of signal transducing histidine kinase"/>
    <property type="match status" value="1"/>
</dbReference>
<gene>
    <name evidence="12" type="ordered locus">AciX8_2800</name>
</gene>
<keyword evidence="6 12" id="KW-0418">Kinase</keyword>
<dbReference type="CDD" id="cd00130">
    <property type="entry name" value="PAS"/>
    <property type="match status" value="1"/>
</dbReference>
<feature type="domain" description="PAC" evidence="11">
    <location>
        <begin position="222"/>
        <end position="277"/>
    </location>
</feature>
<dbReference type="InterPro" id="IPR004358">
    <property type="entry name" value="Sig_transdc_His_kin-like_C"/>
</dbReference>
<dbReference type="SUPFAM" id="SSF55874">
    <property type="entry name" value="ATPase domain of HSP90 chaperone/DNA topoisomerase II/histidine kinase"/>
    <property type="match status" value="1"/>
</dbReference>
<dbReference type="Pfam" id="PF13426">
    <property type="entry name" value="PAS_9"/>
    <property type="match status" value="1"/>
</dbReference>
<dbReference type="SMART" id="SM00387">
    <property type="entry name" value="HATPase_c"/>
    <property type="match status" value="1"/>
</dbReference>
<organism evidence="12 13">
    <name type="scientific">Granulicella mallensis (strain ATCC BAA-1857 / DSM 23137 / MP5ACTX8)</name>
    <dbReference type="NCBI Taxonomy" id="682795"/>
    <lineage>
        <taxon>Bacteria</taxon>
        <taxon>Pseudomonadati</taxon>
        <taxon>Acidobacteriota</taxon>
        <taxon>Terriglobia</taxon>
        <taxon>Terriglobales</taxon>
        <taxon>Acidobacteriaceae</taxon>
        <taxon>Granulicella</taxon>
    </lineage>
</organism>
<evidence type="ECO:0000259" key="11">
    <source>
        <dbReference type="PROSITE" id="PS50113"/>
    </source>
</evidence>
<dbReference type="Gene3D" id="1.10.287.130">
    <property type="match status" value="1"/>
</dbReference>
<dbReference type="GO" id="GO:0005524">
    <property type="term" value="F:ATP binding"/>
    <property type="evidence" value="ECO:0007669"/>
    <property type="project" value="UniProtKB-KW"/>
</dbReference>
<keyword evidence="3" id="KW-0597">Phosphoprotein</keyword>
<feature type="domain" description="PAS" evidence="10">
    <location>
        <begin position="154"/>
        <end position="198"/>
    </location>
</feature>
<accession>G8NP03</accession>
<dbReference type="InterPro" id="IPR036097">
    <property type="entry name" value="HisK_dim/P_sf"/>
</dbReference>
<reference evidence="12 13" key="1">
    <citation type="submission" date="2011-11" db="EMBL/GenBank/DDBJ databases">
        <title>Complete sequence of Granulicella mallensis MP5ACTX8.</title>
        <authorList>
            <consortium name="US DOE Joint Genome Institute"/>
            <person name="Lucas S."/>
            <person name="Copeland A."/>
            <person name="Lapidus A."/>
            <person name="Cheng J.-F."/>
            <person name="Goodwin L."/>
            <person name="Pitluck S."/>
            <person name="Peters L."/>
            <person name="Lu M."/>
            <person name="Detter J.C."/>
            <person name="Han C."/>
            <person name="Tapia R."/>
            <person name="Land M."/>
            <person name="Hauser L."/>
            <person name="Kyrpides N."/>
            <person name="Ivanova N."/>
            <person name="Mikhailova N."/>
            <person name="Pagani I."/>
            <person name="Rawat S."/>
            <person name="Mannisto M."/>
            <person name="Haggblom M."/>
            <person name="Woyke T."/>
        </authorList>
    </citation>
    <scope>NUCLEOTIDE SEQUENCE [LARGE SCALE GENOMIC DNA]</scope>
    <source>
        <strain evidence="13">ATCC BAA-1857 / DSM 23137 / MP5ACTX8</strain>
    </source>
</reference>
<evidence type="ECO:0000256" key="6">
    <source>
        <dbReference type="ARBA" id="ARBA00022777"/>
    </source>
</evidence>
<dbReference type="InterPro" id="IPR035965">
    <property type="entry name" value="PAS-like_dom_sf"/>
</dbReference>
<evidence type="ECO:0000259" key="10">
    <source>
        <dbReference type="PROSITE" id="PS50112"/>
    </source>
</evidence>
<evidence type="ECO:0000256" key="7">
    <source>
        <dbReference type="ARBA" id="ARBA00022840"/>
    </source>
</evidence>
<proteinExistence type="predicted"/>
<dbReference type="PANTHER" id="PTHR43065">
    <property type="entry name" value="SENSOR HISTIDINE KINASE"/>
    <property type="match status" value="1"/>
</dbReference>
<dbReference type="SMART" id="SM00086">
    <property type="entry name" value="PAC"/>
    <property type="match status" value="1"/>
</dbReference>
<dbReference type="eggNOG" id="COG2202">
    <property type="taxonomic scope" value="Bacteria"/>
</dbReference>
<dbReference type="OrthoDB" id="9760839at2"/>
<protein>
    <recommendedName>
        <fullName evidence="2">histidine kinase</fullName>
        <ecNumber evidence="2">2.7.13.3</ecNumber>
    </recommendedName>
</protein>
<keyword evidence="13" id="KW-1185">Reference proteome</keyword>
<evidence type="ECO:0000256" key="1">
    <source>
        <dbReference type="ARBA" id="ARBA00000085"/>
    </source>
</evidence>
<dbReference type="InterPro" id="IPR001610">
    <property type="entry name" value="PAC"/>
</dbReference>
<dbReference type="Proteomes" id="UP000007113">
    <property type="component" value="Chromosome"/>
</dbReference>
<dbReference type="PROSITE" id="PS50113">
    <property type="entry name" value="PAC"/>
    <property type="match status" value="1"/>
</dbReference>
<dbReference type="EC" id="2.7.13.3" evidence="2"/>
<feature type="domain" description="Histidine kinase" evidence="9">
    <location>
        <begin position="290"/>
        <end position="505"/>
    </location>
</feature>
<dbReference type="PANTHER" id="PTHR43065:SF10">
    <property type="entry name" value="PEROXIDE STRESS-ACTIVATED HISTIDINE KINASE MAK3"/>
    <property type="match status" value="1"/>
</dbReference>
<dbReference type="SUPFAM" id="SSF55785">
    <property type="entry name" value="PYP-like sensor domain (PAS domain)"/>
    <property type="match status" value="1"/>
</dbReference>
<dbReference type="Gene3D" id="3.30.565.10">
    <property type="entry name" value="Histidine kinase-like ATPase, C-terminal domain"/>
    <property type="match status" value="1"/>
</dbReference>
<dbReference type="PRINTS" id="PR00344">
    <property type="entry name" value="BCTRLSENSOR"/>
</dbReference>
<dbReference type="InterPro" id="IPR003594">
    <property type="entry name" value="HATPase_dom"/>
</dbReference>
<dbReference type="NCBIfam" id="TIGR00229">
    <property type="entry name" value="sensory_box"/>
    <property type="match status" value="1"/>
</dbReference>
<dbReference type="InterPro" id="IPR036890">
    <property type="entry name" value="HATPase_C_sf"/>
</dbReference>
<dbReference type="KEGG" id="gma:AciX8_2800"/>
<dbReference type="EMBL" id="CP003130">
    <property type="protein sequence ID" value="AEU37107.1"/>
    <property type="molecule type" value="Genomic_DNA"/>
</dbReference>
<keyword evidence="5" id="KW-0547">Nucleotide-binding</keyword>